<dbReference type="GO" id="GO:0016020">
    <property type="term" value="C:membrane"/>
    <property type="evidence" value="ECO:0007669"/>
    <property type="project" value="UniProtKB-SubCell"/>
</dbReference>
<evidence type="ECO:0000256" key="1">
    <source>
        <dbReference type="ARBA" id="ARBA00001936"/>
    </source>
</evidence>
<dbReference type="SUPFAM" id="SSF56300">
    <property type="entry name" value="Metallo-dependent phosphatases"/>
    <property type="match status" value="1"/>
</dbReference>
<evidence type="ECO:0000313" key="12">
    <source>
        <dbReference type="Proteomes" id="UP000549394"/>
    </source>
</evidence>
<organism evidence="11 12">
    <name type="scientific">Dimorphilus gyrociliatus</name>
    <dbReference type="NCBI Taxonomy" id="2664684"/>
    <lineage>
        <taxon>Eukaryota</taxon>
        <taxon>Metazoa</taxon>
        <taxon>Spiralia</taxon>
        <taxon>Lophotrochozoa</taxon>
        <taxon>Annelida</taxon>
        <taxon>Polychaeta</taxon>
        <taxon>Polychaeta incertae sedis</taxon>
        <taxon>Dinophilidae</taxon>
        <taxon>Dimorphilus</taxon>
    </lineage>
</organism>
<dbReference type="GO" id="GO:0006506">
    <property type="term" value="P:GPI anchor biosynthetic process"/>
    <property type="evidence" value="ECO:0007669"/>
    <property type="project" value="InterPro"/>
</dbReference>
<keyword evidence="9" id="KW-0464">Manganese</keyword>
<dbReference type="GO" id="GO:0046872">
    <property type="term" value="F:metal ion binding"/>
    <property type="evidence" value="ECO:0007669"/>
    <property type="project" value="UniProtKB-KW"/>
</dbReference>
<accession>A0A7I8VL10</accession>
<evidence type="ECO:0000313" key="11">
    <source>
        <dbReference type="EMBL" id="CAD5116745.1"/>
    </source>
</evidence>
<dbReference type="OrthoDB" id="9984693at2759"/>
<reference evidence="11 12" key="1">
    <citation type="submission" date="2020-08" db="EMBL/GenBank/DDBJ databases">
        <authorList>
            <person name="Hejnol A."/>
        </authorList>
    </citation>
    <scope>NUCLEOTIDE SEQUENCE [LARGE SCALE GENOMIC DNA]</scope>
</reference>
<keyword evidence="4" id="KW-0812">Transmembrane</keyword>
<dbReference type="AlphaFoldDB" id="A0A7I8VL10"/>
<gene>
    <name evidence="11" type="ORF">DGYR_LOCUS5340</name>
</gene>
<dbReference type="Proteomes" id="UP000549394">
    <property type="component" value="Unassembled WGS sequence"/>
</dbReference>
<protein>
    <submittedName>
        <fullName evidence="11">DgyrCDS5600</fullName>
    </submittedName>
</protein>
<dbReference type="PANTHER" id="PTHR13315">
    <property type="entry name" value="METALLO PHOSPHOESTERASE RELATED"/>
    <property type="match status" value="1"/>
</dbReference>
<sequence>MFLADTHILGNREGHWFDKLRREWQMERSFQTAMAIHSPEVVFILGDLFDEGKWSNDVEFKTYVNRFNKMFRHSSSTKLYTTVGNHDIGFHYMVNPHNRKRFESAFDAPSMRMIRLKKTIFVLANSMAFEGDGCDMCAESEKLLNEIGRKLDCAQNGNKYLDCHDITESFQYSRPILLQHFPMFRKSDWNCSGVDAAPVEERHKSFRPKYDCLSKEASNQLFNILKPRLVVSGHTHHGCLTYHLDGTPEYTVASFNWRNKANSPSFLLVS</sequence>
<keyword evidence="7" id="KW-1133">Transmembrane helix</keyword>
<dbReference type="Pfam" id="PF00149">
    <property type="entry name" value="Metallophos"/>
    <property type="match status" value="1"/>
</dbReference>
<evidence type="ECO:0000256" key="4">
    <source>
        <dbReference type="ARBA" id="ARBA00022692"/>
    </source>
</evidence>
<dbReference type="Gene3D" id="3.60.21.10">
    <property type="match status" value="1"/>
</dbReference>
<evidence type="ECO:0000256" key="3">
    <source>
        <dbReference type="ARBA" id="ARBA00008895"/>
    </source>
</evidence>
<evidence type="ECO:0000259" key="10">
    <source>
        <dbReference type="Pfam" id="PF00149"/>
    </source>
</evidence>
<evidence type="ECO:0000256" key="7">
    <source>
        <dbReference type="ARBA" id="ARBA00022989"/>
    </source>
</evidence>
<comment type="similarity">
    <text evidence="3">Belongs to the metallophosphoesterase superfamily. MPPE1 family.</text>
</comment>
<dbReference type="InterPro" id="IPR033308">
    <property type="entry name" value="PGAP5/Cdc1/Ted1"/>
</dbReference>
<name>A0A7I8VL10_9ANNE</name>
<keyword evidence="6" id="KW-0378">Hydrolase</keyword>
<comment type="caution">
    <text evidence="11">The sequence shown here is derived from an EMBL/GenBank/DDBJ whole genome shotgun (WGS) entry which is preliminary data.</text>
</comment>
<dbReference type="InterPro" id="IPR029052">
    <property type="entry name" value="Metallo-depent_PP-like"/>
</dbReference>
<comment type="subcellular location">
    <subcellularLocation>
        <location evidence="2">Membrane</location>
        <topology evidence="2">Multi-pass membrane protein</topology>
    </subcellularLocation>
</comment>
<comment type="cofactor">
    <cofactor evidence="1">
        <name>Mn(2+)</name>
        <dbReference type="ChEBI" id="CHEBI:29035"/>
    </cofactor>
</comment>
<dbReference type="EMBL" id="CAJFCJ010000006">
    <property type="protein sequence ID" value="CAD5116745.1"/>
    <property type="molecule type" value="Genomic_DNA"/>
</dbReference>
<dbReference type="GO" id="GO:0016787">
    <property type="term" value="F:hydrolase activity"/>
    <property type="evidence" value="ECO:0007669"/>
    <property type="project" value="UniProtKB-KW"/>
</dbReference>
<proteinExistence type="inferred from homology"/>
<evidence type="ECO:0000256" key="8">
    <source>
        <dbReference type="ARBA" id="ARBA00023136"/>
    </source>
</evidence>
<dbReference type="InterPro" id="IPR004843">
    <property type="entry name" value="Calcineurin-like_PHP"/>
</dbReference>
<evidence type="ECO:0000256" key="9">
    <source>
        <dbReference type="ARBA" id="ARBA00023211"/>
    </source>
</evidence>
<evidence type="ECO:0000256" key="6">
    <source>
        <dbReference type="ARBA" id="ARBA00022801"/>
    </source>
</evidence>
<keyword evidence="8" id="KW-0472">Membrane</keyword>
<keyword evidence="5" id="KW-0479">Metal-binding</keyword>
<feature type="domain" description="Calcineurin-like phosphoesterase" evidence="10">
    <location>
        <begin position="2"/>
        <end position="237"/>
    </location>
</feature>
<keyword evidence="12" id="KW-1185">Reference proteome</keyword>
<evidence type="ECO:0000256" key="2">
    <source>
        <dbReference type="ARBA" id="ARBA00004141"/>
    </source>
</evidence>
<evidence type="ECO:0000256" key="5">
    <source>
        <dbReference type="ARBA" id="ARBA00022723"/>
    </source>
</evidence>
<dbReference type="PANTHER" id="PTHR13315:SF0">
    <property type="entry name" value="METALLOPHOSPHOESTERASE 1"/>
    <property type="match status" value="1"/>
</dbReference>